<feature type="compositionally biased region" description="Polar residues" evidence="1">
    <location>
        <begin position="66"/>
        <end position="80"/>
    </location>
</feature>
<dbReference type="EMBL" id="DQAY01000150">
    <property type="protein sequence ID" value="HCO26148.1"/>
    <property type="molecule type" value="Genomic_DNA"/>
</dbReference>
<accession>A0A3D3RDG6</accession>
<protein>
    <submittedName>
        <fullName evidence="2">Uncharacterized protein</fullName>
    </submittedName>
</protein>
<organism evidence="2 3">
    <name type="scientific">Gimesia maris</name>
    <dbReference type="NCBI Taxonomy" id="122"/>
    <lineage>
        <taxon>Bacteria</taxon>
        <taxon>Pseudomonadati</taxon>
        <taxon>Planctomycetota</taxon>
        <taxon>Planctomycetia</taxon>
        <taxon>Planctomycetales</taxon>
        <taxon>Planctomycetaceae</taxon>
        <taxon>Gimesia</taxon>
    </lineage>
</organism>
<evidence type="ECO:0000313" key="3">
    <source>
        <dbReference type="Proteomes" id="UP000263642"/>
    </source>
</evidence>
<name>A0A3D3RDG6_9PLAN</name>
<dbReference type="AlphaFoldDB" id="A0A3D3RDG6"/>
<sequence length="733" mass="82750">MIHRVDFSGPAVIRSGLLQNTEAGSRHQQSTIFSRFLLGLCICLASSCDSSTPTETEKSTPLHEAISSTTQKPENKSSAPSRKLKPQSPKTTSSANDNPPTSRPDKDSTELVFKIVSLHKNVQQFLEKSEKNIDRAASTAQRSLDSTLQQNFAFYQPGSVRVDLRQNRLSLRVNTENVSDLVRKLNEVGYQMVTVAPLEQTLREELAAESGEDSLVKQELHYLAQIKSPEYQSQLDQNFQIGSEALRLILNERFKNEVPEYVPDSLVLDLEYQKLTFEVITYPSPNLGVQINNLYQLPVSIGAKPYRTIEQRTEQQLHPSQVTYEIVGIEDFYERAMQDQFGYNFWRSSLIHDLEDRLETGLSGYVPFSLDVNLVKKMITFQLDHVPDHRVTDFINNESGESLAGSKIKVSAEPVLVETPGPAFRTPNRPMKRVVMKVLLAEKRLRNVFERPQSLRPTDIQDIHRHLDDELSNNLDGYIGKSVRFDIPNKELSIQIDRVPPDDLIKMVNGIRSLDLDVDQELVSVEDVVYDPEASEKTMYFSFVNQGQKLHQFDKIFKQHVADGNLGAIGGYIPGSLQMDFDQGTFNIRVRVVEDDARDIESAINALARINLECTHQQTKLPESGGNPLQPGMTAKQSTEPALIKENVKVTVKYGLYGGRATGKPQSSARNALDGFSWIDLKTLQFDADKKEFSFETTGPFNRGALERSLKRQKFYQCVISHQALEKNVEPKE</sequence>
<gene>
    <name evidence="2" type="ORF">DIT97_25150</name>
</gene>
<proteinExistence type="predicted"/>
<dbReference type="Proteomes" id="UP000263642">
    <property type="component" value="Unassembled WGS sequence"/>
</dbReference>
<feature type="region of interest" description="Disordered" evidence="1">
    <location>
        <begin position="52"/>
        <end position="107"/>
    </location>
</feature>
<feature type="compositionally biased region" description="Polar residues" evidence="1">
    <location>
        <begin position="88"/>
        <end position="100"/>
    </location>
</feature>
<evidence type="ECO:0000313" key="2">
    <source>
        <dbReference type="EMBL" id="HCO26148.1"/>
    </source>
</evidence>
<evidence type="ECO:0000256" key="1">
    <source>
        <dbReference type="SAM" id="MobiDB-lite"/>
    </source>
</evidence>
<reference evidence="2 3" key="1">
    <citation type="journal article" date="2018" name="Nat. Biotechnol.">
        <title>A standardized bacterial taxonomy based on genome phylogeny substantially revises the tree of life.</title>
        <authorList>
            <person name="Parks D.H."/>
            <person name="Chuvochina M."/>
            <person name="Waite D.W."/>
            <person name="Rinke C."/>
            <person name="Skarshewski A."/>
            <person name="Chaumeil P.A."/>
            <person name="Hugenholtz P."/>
        </authorList>
    </citation>
    <scope>NUCLEOTIDE SEQUENCE [LARGE SCALE GENOMIC DNA]</scope>
    <source>
        <strain evidence="2">UBA9375</strain>
    </source>
</reference>
<comment type="caution">
    <text evidence="2">The sequence shown here is derived from an EMBL/GenBank/DDBJ whole genome shotgun (WGS) entry which is preliminary data.</text>
</comment>